<sequence>MTLGRSAWQAIEPLHAMIYFVPEAKDRFEALGLDAGSGYFASRSAAFGEASAETVIATFYNFNPAFIRRCIPAAWEKASPAQVLAARLEAADAALRRGLGDLVASDELVELAALTRKAAEAACERLEGRPLFAAHAALPWPTEPHLQLFHAQTLLREFRGDGHLAALLTAELTGLEALVVHAATGYLPASSLRKTRQWSEDEWAAAVTVLQERKIVEQGEELALTEAGAALRQGIEDHTDRLAEPAYSALGESGVNRLVELGKPLSRAIVEAGMLPHLKKK</sequence>
<keyword evidence="2" id="KW-1185">Reference proteome</keyword>
<dbReference type="InterPro" id="IPR054058">
    <property type="entry name" value="HTH_67"/>
</dbReference>
<gene>
    <name evidence="1" type="ORF">BCF44_10326</name>
</gene>
<dbReference type="OrthoDB" id="157052at2"/>
<dbReference type="AlphaFoldDB" id="A0A3E0HYM1"/>
<evidence type="ECO:0000313" key="1">
    <source>
        <dbReference type="EMBL" id="REH51577.1"/>
    </source>
</evidence>
<dbReference type="EMBL" id="QUNO01000003">
    <property type="protein sequence ID" value="REH51577.1"/>
    <property type="molecule type" value="Genomic_DNA"/>
</dbReference>
<evidence type="ECO:0008006" key="3">
    <source>
        <dbReference type="Google" id="ProtNLM"/>
    </source>
</evidence>
<dbReference type="RefSeq" id="WP_116173648.1">
    <property type="nucleotide sequence ID" value="NZ_CP144375.1"/>
</dbReference>
<protein>
    <recommendedName>
        <fullName evidence="3">SalK</fullName>
    </recommendedName>
</protein>
<reference evidence="1 2" key="1">
    <citation type="submission" date="2018-08" db="EMBL/GenBank/DDBJ databases">
        <title>Genomic Encyclopedia of Archaeal and Bacterial Type Strains, Phase II (KMG-II): from individual species to whole genera.</title>
        <authorList>
            <person name="Goeker M."/>
        </authorList>
    </citation>
    <scope>NUCLEOTIDE SEQUENCE [LARGE SCALE GENOMIC DNA]</scope>
    <source>
        <strain evidence="1 2">DSM 45791</strain>
    </source>
</reference>
<organism evidence="1 2">
    <name type="scientific">Kutzneria buriramensis</name>
    <dbReference type="NCBI Taxonomy" id="1045776"/>
    <lineage>
        <taxon>Bacteria</taxon>
        <taxon>Bacillati</taxon>
        <taxon>Actinomycetota</taxon>
        <taxon>Actinomycetes</taxon>
        <taxon>Pseudonocardiales</taxon>
        <taxon>Pseudonocardiaceae</taxon>
        <taxon>Kutzneria</taxon>
    </lineage>
</organism>
<dbReference type="Pfam" id="PF21863">
    <property type="entry name" value="HTH_67"/>
    <property type="match status" value="1"/>
</dbReference>
<dbReference type="Proteomes" id="UP000256269">
    <property type="component" value="Unassembled WGS sequence"/>
</dbReference>
<evidence type="ECO:0000313" key="2">
    <source>
        <dbReference type="Proteomes" id="UP000256269"/>
    </source>
</evidence>
<accession>A0A3E0HYM1</accession>
<proteinExistence type="predicted"/>
<dbReference type="NCBIfam" id="NF047719">
    <property type="entry name" value="SCO6745_fam_HTH"/>
    <property type="match status" value="1"/>
</dbReference>
<comment type="caution">
    <text evidence="1">The sequence shown here is derived from an EMBL/GenBank/DDBJ whole genome shotgun (WGS) entry which is preliminary data.</text>
</comment>
<name>A0A3E0HYM1_9PSEU</name>